<dbReference type="AlphaFoldDB" id="A0A0A8XRM9"/>
<reference evidence="1" key="2">
    <citation type="journal article" date="2015" name="Data Brief">
        <title>Shoot transcriptome of the giant reed, Arundo donax.</title>
        <authorList>
            <person name="Barrero R.A."/>
            <person name="Guerrero F.D."/>
            <person name="Moolhuijzen P."/>
            <person name="Goolsby J.A."/>
            <person name="Tidwell J."/>
            <person name="Bellgard S.E."/>
            <person name="Bellgard M.I."/>
        </authorList>
    </citation>
    <scope>NUCLEOTIDE SEQUENCE</scope>
    <source>
        <tissue evidence="1">Shoot tissue taken approximately 20 cm above the soil surface</tissue>
    </source>
</reference>
<organism evidence="1">
    <name type="scientific">Arundo donax</name>
    <name type="common">Giant reed</name>
    <name type="synonym">Donax arundinaceus</name>
    <dbReference type="NCBI Taxonomy" id="35708"/>
    <lineage>
        <taxon>Eukaryota</taxon>
        <taxon>Viridiplantae</taxon>
        <taxon>Streptophyta</taxon>
        <taxon>Embryophyta</taxon>
        <taxon>Tracheophyta</taxon>
        <taxon>Spermatophyta</taxon>
        <taxon>Magnoliopsida</taxon>
        <taxon>Liliopsida</taxon>
        <taxon>Poales</taxon>
        <taxon>Poaceae</taxon>
        <taxon>PACMAD clade</taxon>
        <taxon>Arundinoideae</taxon>
        <taxon>Arundineae</taxon>
        <taxon>Arundo</taxon>
    </lineage>
</organism>
<dbReference type="EMBL" id="GBRH01282545">
    <property type="protein sequence ID" value="JAD15350.1"/>
    <property type="molecule type" value="Transcribed_RNA"/>
</dbReference>
<sequence>MQQPNPSNCSKTVAAQFSIWQCLIFFFCTPFS</sequence>
<name>A0A0A8XRM9_ARUDO</name>
<proteinExistence type="predicted"/>
<evidence type="ECO:0000313" key="1">
    <source>
        <dbReference type="EMBL" id="JAD15350.1"/>
    </source>
</evidence>
<reference evidence="1" key="1">
    <citation type="submission" date="2014-09" db="EMBL/GenBank/DDBJ databases">
        <authorList>
            <person name="Magalhaes I.L.F."/>
            <person name="Oliveira U."/>
            <person name="Santos F.R."/>
            <person name="Vidigal T.H.D.A."/>
            <person name="Brescovit A.D."/>
            <person name="Santos A.J."/>
        </authorList>
    </citation>
    <scope>NUCLEOTIDE SEQUENCE</scope>
    <source>
        <tissue evidence="1">Shoot tissue taken approximately 20 cm above the soil surface</tissue>
    </source>
</reference>
<accession>A0A0A8XRM9</accession>
<protein>
    <submittedName>
        <fullName evidence="1">Uncharacterized protein</fullName>
    </submittedName>
</protein>